<reference evidence="1" key="1">
    <citation type="submission" date="2015-12" db="EMBL/GenBank/DDBJ databases">
        <title>De novo transcriptome assembly of four potential Pierce s Disease insect vectors from Arizona vineyards.</title>
        <authorList>
            <person name="Tassone E.E."/>
        </authorList>
    </citation>
    <scope>NUCLEOTIDE SEQUENCE</scope>
</reference>
<dbReference type="InterPro" id="IPR019341">
    <property type="entry name" value="Alpha/Gamma-adaptin-bd_p34"/>
</dbReference>
<dbReference type="PANTHER" id="PTHR14659:SF1">
    <property type="entry name" value="ALPHA- AND GAMMA-ADAPTIN-BINDING PROTEIN P34"/>
    <property type="match status" value="1"/>
</dbReference>
<dbReference type="AlphaFoldDB" id="A0A1B6CQ08"/>
<evidence type="ECO:0008006" key="2">
    <source>
        <dbReference type="Google" id="ProtNLM"/>
    </source>
</evidence>
<dbReference type="PANTHER" id="PTHR14659">
    <property type="entry name" value="ALPHA- AND GAMMA-ADAPTIN-BINDING PROTEIN P34"/>
    <property type="match status" value="1"/>
</dbReference>
<name>A0A1B6CQ08_9HEMI</name>
<dbReference type="Pfam" id="PF10199">
    <property type="entry name" value="Adaptin_binding"/>
    <property type="match status" value="1"/>
</dbReference>
<evidence type="ECO:0000313" key="1">
    <source>
        <dbReference type="EMBL" id="JAS15343.1"/>
    </source>
</evidence>
<dbReference type="EMBL" id="GEDC01021955">
    <property type="protein sequence ID" value="JAS15343.1"/>
    <property type="molecule type" value="Transcribed_RNA"/>
</dbReference>
<proteinExistence type="predicted"/>
<protein>
    <recommendedName>
        <fullName evidence="2">Alpha-and gamma-adaptin-binding protein p34</fullName>
    </recommendedName>
</protein>
<organism evidence="1">
    <name type="scientific">Clastoptera arizonana</name>
    <name type="common">Arizona spittle bug</name>
    <dbReference type="NCBI Taxonomy" id="38151"/>
    <lineage>
        <taxon>Eukaryota</taxon>
        <taxon>Metazoa</taxon>
        <taxon>Ecdysozoa</taxon>
        <taxon>Arthropoda</taxon>
        <taxon>Hexapoda</taxon>
        <taxon>Insecta</taxon>
        <taxon>Pterygota</taxon>
        <taxon>Neoptera</taxon>
        <taxon>Paraneoptera</taxon>
        <taxon>Hemiptera</taxon>
        <taxon>Auchenorrhyncha</taxon>
        <taxon>Cercopoidea</taxon>
        <taxon>Clastopteridae</taxon>
        <taxon>Clastoptera</taxon>
    </lineage>
</organism>
<gene>
    <name evidence="1" type="ORF">g.18364</name>
</gene>
<dbReference type="Gene3D" id="3.40.50.11960">
    <property type="match status" value="1"/>
</dbReference>
<accession>A0A1B6CQ08</accession>
<sequence length="289" mass="32816">MEQDKEIPSVLIMSSSEKQPLDIIKLIVGDDHQLNRISLEDGVEGYLWKINTKYYETNVNLCAVANKGLVTQNLASGVQAVIIYFDSNKAEGLKTVDSWLPFIKEYRADICILLCTRCEENPVIGVSKLKAQEWCVKEGFELVELEPEVDEEWETEQDFVETTGIKRVVQALHAHVWPNLTLKERSEPTTFNNLLHGDSLNQEMADLTINDLCSDMMDGNIEDRIEELIQSGSQGDFTNLFSQLRTLKERVSTLPNDQRKVCAEQVVLAFWKAIGGDDEEVILTEEDIF</sequence>